<name>A0A644ZMI8_9ZZZZ</name>
<comment type="caution">
    <text evidence="2">The sequence shown here is derived from an EMBL/GenBank/DDBJ whole genome shotgun (WGS) entry which is preliminary data.</text>
</comment>
<accession>A0A644ZMI8</accession>
<gene>
    <name evidence="2" type="ORF">SDC9_87680</name>
</gene>
<evidence type="ECO:0000256" key="1">
    <source>
        <dbReference type="SAM" id="Phobius"/>
    </source>
</evidence>
<feature type="transmembrane region" description="Helical" evidence="1">
    <location>
        <begin position="20"/>
        <end position="38"/>
    </location>
</feature>
<keyword evidence="1" id="KW-0812">Transmembrane</keyword>
<organism evidence="2">
    <name type="scientific">bioreactor metagenome</name>
    <dbReference type="NCBI Taxonomy" id="1076179"/>
    <lineage>
        <taxon>unclassified sequences</taxon>
        <taxon>metagenomes</taxon>
        <taxon>ecological metagenomes</taxon>
    </lineage>
</organism>
<keyword evidence="1" id="KW-1133">Transmembrane helix</keyword>
<evidence type="ECO:0000313" key="2">
    <source>
        <dbReference type="EMBL" id="MPM41031.1"/>
    </source>
</evidence>
<proteinExistence type="predicted"/>
<dbReference type="AlphaFoldDB" id="A0A644ZMI8"/>
<dbReference type="EMBL" id="VSSQ01009220">
    <property type="protein sequence ID" value="MPM41031.1"/>
    <property type="molecule type" value="Genomic_DNA"/>
</dbReference>
<protein>
    <recommendedName>
        <fullName evidence="3">GtrA-like protein domain-containing protein</fullName>
    </recommendedName>
</protein>
<reference evidence="2" key="1">
    <citation type="submission" date="2019-08" db="EMBL/GenBank/DDBJ databases">
        <authorList>
            <person name="Kucharzyk K."/>
            <person name="Murdoch R.W."/>
            <person name="Higgins S."/>
            <person name="Loffler F."/>
        </authorList>
    </citation>
    <scope>NUCLEOTIDE SEQUENCE</scope>
</reference>
<evidence type="ECO:0008006" key="3">
    <source>
        <dbReference type="Google" id="ProtNLM"/>
    </source>
</evidence>
<sequence length="50" mass="5946">MLLKLLVNSIGMNQYQAKLITEIVFFTLSWLIQRFIIFKKKRTQAMIKEG</sequence>
<keyword evidence="1" id="KW-0472">Membrane</keyword>